<dbReference type="Proteomes" id="UP001500979">
    <property type="component" value="Unassembled WGS sequence"/>
</dbReference>
<name>A0ABN3V6F0_9PSEU</name>
<evidence type="ECO:0000313" key="2">
    <source>
        <dbReference type="Proteomes" id="UP001500979"/>
    </source>
</evidence>
<evidence type="ECO:0000313" key="1">
    <source>
        <dbReference type="EMBL" id="GAA2778222.1"/>
    </source>
</evidence>
<dbReference type="RefSeq" id="WP_344678125.1">
    <property type="nucleotide sequence ID" value="NZ_BAAAUX010000005.1"/>
</dbReference>
<keyword evidence="2" id="KW-1185">Reference proteome</keyword>
<reference evidence="1 2" key="1">
    <citation type="journal article" date="2019" name="Int. J. Syst. Evol. Microbiol.">
        <title>The Global Catalogue of Microorganisms (GCM) 10K type strain sequencing project: providing services to taxonomists for standard genome sequencing and annotation.</title>
        <authorList>
            <consortium name="The Broad Institute Genomics Platform"/>
            <consortium name="The Broad Institute Genome Sequencing Center for Infectious Disease"/>
            <person name="Wu L."/>
            <person name="Ma J."/>
        </authorList>
    </citation>
    <scope>NUCLEOTIDE SEQUENCE [LARGE SCALE GENOMIC DNA]</scope>
    <source>
        <strain evidence="1 2">JCM 9383</strain>
    </source>
</reference>
<gene>
    <name evidence="1" type="ORF">GCM10010470_09300</name>
</gene>
<sequence length="109" mass="11698">MHEPQIADVVVTIPADVAARLTGLAHAYREAVRNVFGCQTGPVLIRAAAWREVARTASDLGEEWSRPEITRHLEAFPPLASAARHATQTYLALARSDIAKADRLTGGGA</sequence>
<dbReference type="EMBL" id="BAAAUX010000005">
    <property type="protein sequence ID" value="GAA2778222.1"/>
    <property type="molecule type" value="Genomic_DNA"/>
</dbReference>
<protein>
    <submittedName>
        <fullName evidence="1">Uncharacterized protein</fullName>
    </submittedName>
</protein>
<organism evidence="1 2">
    <name type="scientific">Saccharopolyspora taberi</name>
    <dbReference type="NCBI Taxonomy" id="60895"/>
    <lineage>
        <taxon>Bacteria</taxon>
        <taxon>Bacillati</taxon>
        <taxon>Actinomycetota</taxon>
        <taxon>Actinomycetes</taxon>
        <taxon>Pseudonocardiales</taxon>
        <taxon>Pseudonocardiaceae</taxon>
        <taxon>Saccharopolyspora</taxon>
    </lineage>
</organism>
<proteinExistence type="predicted"/>
<accession>A0ABN3V6F0</accession>
<comment type="caution">
    <text evidence="1">The sequence shown here is derived from an EMBL/GenBank/DDBJ whole genome shotgun (WGS) entry which is preliminary data.</text>
</comment>